<feature type="region of interest" description="Disordered" evidence="4">
    <location>
        <begin position="1286"/>
        <end position="1365"/>
    </location>
</feature>
<keyword evidence="2" id="KW-0645">Protease</keyword>
<feature type="domain" description="Ubiquitin-like protease family profile" evidence="5">
    <location>
        <begin position="956"/>
        <end position="1129"/>
    </location>
</feature>
<dbReference type="EMBL" id="JABBWK010000048">
    <property type="protein sequence ID" value="KAG1897224.1"/>
    <property type="molecule type" value="Genomic_DNA"/>
</dbReference>
<protein>
    <recommendedName>
        <fullName evidence="5">Ubiquitin-like protease family profile domain-containing protein</fullName>
    </recommendedName>
</protein>
<feature type="compositionally biased region" description="Basic and acidic residues" evidence="4">
    <location>
        <begin position="2465"/>
        <end position="2493"/>
    </location>
</feature>
<name>A0AAD4HIY9_9AGAM</name>
<dbReference type="GO" id="GO:0008234">
    <property type="term" value="F:cysteine-type peptidase activity"/>
    <property type="evidence" value="ECO:0007669"/>
    <property type="project" value="InterPro"/>
</dbReference>
<dbReference type="PROSITE" id="PS50600">
    <property type="entry name" value="ULP_PROTEASE"/>
    <property type="match status" value="1"/>
</dbReference>
<evidence type="ECO:0000256" key="4">
    <source>
        <dbReference type="SAM" id="MobiDB-lite"/>
    </source>
</evidence>
<dbReference type="InterPro" id="IPR003653">
    <property type="entry name" value="Peptidase_C48_C"/>
</dbReference>
<feature type="compositionally biased region" description="Pro residues" evidence="4">
    <location>
        <begin position="1290"/>
        <end position="1330"/>
    </location>
</feature>
<dbReference type="Proteomes" id="UP001195769">
    <property type="component" value="Unassembled WGS sequence"/>
</dbReference>
<dbReference type="SUPFAM" id="SSF54001">
    <property type="entry name" value="Cysteine proteinases"/>
    <property type="match status" value="1"/>
</dbReference>
<feature type="region of interest" description="Disordered" evidence="4">
    <location>
        <begin position="2258"/>
        <end position="2385"/>
    </location>
</feature>
<dbReference type="RefSeq" id="XP_041222800.1">
    <property type="nucleotide sequence ID" value="XM_041367565.1"/>
</dbReference>
<feature type="region of interest" description="Disordered" evidence="4">
    <location>
        <begin position="2441"/>
        <end position="2548"/>
    </location>
</feature>
<sequence>MSSSMPRRTRKAQLASSGLVSHFVSPRKAQDKRKTQTYVELPGTEMKRRQLLDAMEQLMKSQHEEPYLQLSVQAAPPDTVTMEHMDADNLVEFHSEDVDEQPSLEISVTSVKRQIIPDQPTNSLYKNWIALIPTLVDPVLRYFGQTQGKALETIHPVISACGEPSCTPKRTTMMCLFFDRFTSIDVLSCTCSTLQQVLVHHGLFPTAPSQPRMAVSVDLLSFYRALFERSCDAINTLASALKNHYFRRGYQMTDAQGEVIQDPFHRGLGYAVQWHDILQVEVECQVEMVIQQHRDHIAKFQCNGVLLALQVYSMVDPQMKEVTSMLQWTVISITVIDVLLETVQISMTQPIFCPKALLTQLGAISTLNKAAMDSFDDTGIMALICRHDIPLFFANIDSPGEQQKYSVALLHHFFSFLPPEATVVALYDIGCYDILPINITSRLRFATTAMHAYGHEWACQLVYNPRICVGLGLSNGEGTEHLWSRLVRLIGVERTSSHQRRLWLIDRQAVAIASEMRIDLGDWIKRRLRRGIKEQGWAAQDALDRCGVPIEELQSEWLQQRHSQLSIRAHAPARLKKELDTVLALQADLDTSDKALQTARTMLEKDMASDDTLEALESLERGHDRLMNKVEALYSSLNIHDRLPKLHGINLEFVHILLLARDLKMNVRKCAIASFFEWDKLDRAVGGVQQALGTKLHQQTRKAISKCQPALMTTIRRFNSYCERLDSLYDTSWGIPLPSPLPTKLVELRSDPGLMEDVWITPSLGEVPRWLDDTSIRDGICALLKCDRCREEQVRLGIEADNLCHFFGNELAALELALQLLKIQFTNEVSKAVAIATTLSGGSPNMMFHWINASTLVVPDSEGGDELPIIDPDHCPQVNSEKAALADVLEGEMGALELDDDDSTNYGHKVNAMICWNLPDNLLVDDFCVPLQEPDVLDPAKIFARIRPSHDGIPRLLFEPKDIGILSSPTARLNDICINNCAILLWYSQLNTSATRCAMLSTHDLPRIHYNAPDDIIWRHTLWIRYWEKDIWVLPIHRPSGIGHWVMCIIQLSTKELYLFDSMGDRTPWQSDVKHIIRLIARFIAIARQHGHHVHIDLEGWVARPLNIKHLQNNDFDCGLWVLAAIFAITDAHSFTITRLLVDMAVMTEDPGVSSIQVNAGWKTLDGIPCIMGGLTALVASVSGTLRGRTQTEFPWKTLPKELARLGCCLVNYPNETLMPGKTRPMLSRSKGIHDLTLPHHINLVNALKMGTLTIRAVTNDAARTCLTMRRAFANGDIDCKGPHCLASPPSTPPTSTPPTRPSTPPAHPSTPPAHPSSTPPTHPSTPPARPSTRAARPATSPTPSRAVSKVIPPSTTHTISRLPPWPASRVASKAITPSIAHTTDLIPPIAAVEQSASSSEYVDDETLDEESDATSLVLNNTIKPISTEPPAQIFDCKPVELMRASLEPHSHPHEPVGLGYLSEQISMSYSTSAQISLISIRALLFFVRAPSNFLSDSLCNILRKYCTNMTQNIPDDLLSPHPSYMGLSPDTFDYMQEQFGGGHRCTMPPVELTPSRLRSKLKATAQDVGLVKGASSRRQAYQNRTMGTQDPISALPGAPDLPHVVPGGTLTSEMSLPMVHTASSCHASPFPAPAAPAQLQDVFFGSMDQQRAWIDSNSDAFSMMGSESFLAGGSQNHLTAQGMERLAPPPSYTFPVSQYPSGFTEDFSGKASPFILQPVPSSSLSHDHLLPLPTTNVIPPMPFKDGGSQTNTTTSTNTIGTLLSGSSSQMDLEGYPSASHEHFPEEHKPVTHQEGLMVTGCRSAELNAALEARFAAVERCFLELSASTTLPTSQLINLFLKSRGRTVNGTNYWNLYANYFKEHVQTELACIGREAPTGGGTPSATVRTQCYDKFKEVYSDSYQDILLMHEEASLLGSSPQTIAQRGQGFQKHYRRVIQILESAAVKFGFEAAVVLCGKVVNEDGSLGHSYNTPGAVGIQFWETQCRASDDAIVRHLKAHVYNSTSLTVVDDAFNNGTHNDPSTPNSTLNHDHDQSQAPKGWDDGLKWIKLELIRQVAQLGGKCTWDKNFPWKGMSSALADANLCIRGYPAHKCLLPSEAHNENSRNKGIGALTQKEIAALIDGLKAGTMQVIKVLTSYVVAMMASERPVITGIAPPPEWSHDGARRLFANGNTDYHGSARLQPSGAATKVKKATDKAPQAPFRPSNDDDNNDLGDDRPAVPAAPKFRKPTIRLDLPAPLPLRPFKVVVPPNPRQVKTVRKPESAAAESEVIELTSTEEKAVEESDTEYEEARGKKRKLKATNTLHALKKLASSEEKTDASKAGKKGTRAQTKPRKVPPMPTSTISPTKGGPLSPLTVGSSSVVASPEPGIKPRPIAKASKGKMKRVLRMAYSQSDESEVDEGKIDEGKIDEVKKIDVVVTESAGAISPGLVNVSAESLQEGLTEVMHDDRPAGTQQEPPQITKPIEDPHNAARDSRDPHDPPHDLHQQDLRKGNPPCHPQEPHWEVTPDPCNDPCNDPHEGGPLRNSHEPRHDPRNAFHDTHQPFRSHSREPWYMHDAMHRHEVHLHDESPIIEHDALHSHDVFYHRDSHNHCYASLQPRDYYGPSEPRTDSEFTTRDTSPALESHYAHSERERAYPSQYSPVLSPDYAHESRYARCNGLDERQAFGGGAYCDSGYPQGRAHNQDSRWMDNVRNVASSSLDYIRHDTVPRAFTRDPTNPLHPPSS</sequence>
<gene>
    <name evidence="6" type="ORF">F5891DRAFT_1192169</name>
</gene>
<feature type="compositionally biased region" description="Polar residues" evidence="4">
    <location>
        <begin position="2015"/>
        <end position="2029"/>
    </location>
</feature>
<keyword evidence="7" id="KW-1185">Reference proteome</keyword>
<comment type="caution">
    <text evidence="6">The sequence shown here is derived from an EMBL/GenBank/DDBJ whole genome shotgun (WGS) entry which is preliminary data.</text>
</comment>
<dbReference type="GO" id="GO:0006508">
    <property type="term" value="P:proteolysis"/>
    <property type="evidence" value="ECO:0007669"/>
    <property type="project" value="UniProtKB-KW"/>
</dbReference>
<feature type="compositionally biased region" description="Basic residues" evidence="4">
    <location>
        <begin position="2323"/>
        <end position="2336"/>
    </location>
</feature>
<evidence type="ECO:0000256" key="2">
    <source>
        <dbReference type="ARBA" id="ARBA00022670"/>
    </source>
</evidence>
<feature type="region of interest" description="Disordered" evidence="4">
    <location>
        <begin position="2015"/>
        <end position="2038"/>
    </location>
</feature>
<dbReference type="Pfam" id="PF02902">
    <property type="entry name" value="Peptidase_C48"/>
    <property type="match status" value="1"/>
</dbReference>
<evidence type="ECO:0000256" key="3">
    <source>
        <dbReference type="ARBA" id="ARBA00022801"/>
    </source>
</evidence>
<reference evidence="6" key="1">
    <citation type="journal article" date="2020" name="New Phytol.">
        <title>Comparative genomics reveals dynamic genome evolution in host specialist ectomycorrhizal fungi.</title>
        <authorList>
            <person name="Lofgren L.A."/>
            <person name="Nguyen N.H."/>
            <person name="Vilgalys R."/>
            <person name="Ruytinx J."/>
            <person name="Liao H.L."/>
            <person name="Branco S."/>
            <person name="Kuo A."/>
            <person name="LaButti K."/>
            <person name="Lipzen A."/>
            <person name="Andreopoulos W."/>
            <person name="Pangilinan J."/>
            <person name="Riley R."/>
            <person name="Hundley H."/>
            <person name="Na H."/>
            <person name="Barry K."/>
            <person name="Grigoriev I.V."/>
            <person name="Stajich J.E."/>
            <person name="Kennedy P.G."/>
        </authorList>
    </citation>
    <scope>NUCLEOTIDE SEQUENCE</scope>
    <source>
        <strain evidence="6">FC203</strain>
    </source>
</reference>
<feature type="compositionally biased region" description="Low complexity" evidence="4">
    <location>
        <begin position="1331"/>
        <end position="1347"/>
    </location>
</feature>
<dbReference type="PANTHER" id="PTHR33096">
    <property type="entry name" value="CXC2 DOMAIN-CONTAINING PROTEIN"/>
    <property type="match status" value="1"/>
</dbReference>
<evidence type="ECO:0000256" key="1">
    <source>
        <dbReference type="ARBA" id="ARBA00005234"/>
    </source>
</evidence>
<proteinExistence type="inferred from homology"/>
<keyword evidence="3" id="KW-0378">Hydrolase</keyword>
<feature type="region of interest" description="Disordered" evidence="4">
    <location>
        <begin position="2601"/>
        <end position="2620"/>
    </location>
</feature>
<evidence type="ECO:0000259" key="5">
    <source>
        <dbReference type="PROSITE" id="PS50600"/>
    </source>
</evidence>
<feature type="compositionally biased region" description="Basic and acidic residues" evidence="4">
    <location>
        <begin position="2517"/>
        <end position="2548"/>
    </location>
</feature>
<accession>A0AAD4HIY9</accession>
<feature type="region of interest" description="Disordered" evidence="4">
    <location>
        <begin position="2171"/>
        <end position="2228"/>
    </location>
</feature>
<dbReference type="Pfam" id="PF18758">
    <property type="entry name" value="KDZ"/>
    <property type="match status" value="1"/>
</dbReference>
<dbReference type="PANTHER" id="PTHR33096:SF1">
    <property type="entry name" value="CXC1-LIKE CYSTEINE CLUSTER ASSOCIATED WITH KDZ TRANSPOSASES DOMAIN-CONTAINING PROTEIN"/>
    <property type="match status" value="1"/>
</dbReference>
<comment type="similarity">
    <text evidence="1">Belongs to the peptidase C48 family.</text>
</comment>
<feature type="region of interest" description="Disordered" evidence="4">
    <location>
        <begin position="1"/>
        <end position="34"/>
    </location>
</feature>
<dbReference type="InterPro" id="IPR038765">
    <property type="entry name" value="Papain-like_cys_pep_sf"/>
</dbReference>
<evidence type="ECO:0000313" key="7">
    <source>
        <dbReference type="Proteomes" id="UP001195769"/>
    </source>
</evidence>
<dbReference type="GO" id="GO:0019783">
    <property type="term" value="F:ubiquitin-like protein peptidase activity"/>
    <property type="evidence" value="ECO:0007669"/>
    <property type="project" value="UniProtKB-ARBA"/>
</dbReference>
<dbReference type="GeneID" id="64661863"/>
<feature type="compositionally biased region" description="Basic and acidic residues" evidence="4">
    <location>
        <begin position="2312"/>
        <end position="2322"/>
    </location>
</feature>
<organism evidence="6 7">
    <name type="scientific">Suillus fuscotomentosus</name>
    <dbReference type="NCBI Taxonomy" id="1912939"/>
    <lineage>
        <taxon>Eukaryota</taxon>
        <taxon>Fungi</taxon>
        <taxon>Dikarya</taxon>
        <taxon>Basidiomycota</taxon>
        <taxon>Agaricomycotina</taxon>
        <taxon>Agaricomycetes</taxon>
        <taxon>Agaricomycetidae</taxon>
        <taxon>Boletales</taxon>
        <taxon>Suillineae</taxon>
        <taxon>Suillaceae</taxon>
        <taxon>Suillus</taxon>
    </lineage>
</organism>
<evidence type="ECO:0000313" key="6">
    <source>
        <dbReference type="EMBL" id="KAG1897224.1"/>
    </source>
</evidence>
<dbReference type="Gene3D" id="3.40.395.10">
    <property type="entry name" value="Adenoviral Proteinase, Chain A"/>
    <property type="match status" value="1"/>
</dbReference>
<dbReference type="InterPro" id="IPR040521">
    <property type="entry name" value="KDZ"/>
</dbReference>